<dbReference type="PANTHER" id="PTHR30482">
    <property type="entry name" value="HIGH-AFFINITY BRANCHED-CHAIN AMINO ACID TRANSPORT SYSTEM PERMEASE"/>
    <property type="match status" value="1"/>
</dbReference>
<feature type="transmembrane region" description="Helical" evidence="6">
    <location>
        <begin position="168"/>
        <end position="189"/>
    </location>
</feature>
<comment type="caution">
    <text evidence="7">The sequence shown here is derived from an EMBL/GenBank/DDBJ whole genome shotgun (WGS) entry which is preliminary data.</text>
</comment>
<dbReference type="AlphaFoldDB" id="A0A2M8J1I2"/>
<dbReference type="GO" id="GO:0015658">
    <property type="term" value="F:branched-chain amino acid transmembrane transporter activity"/>
    <property type="evidence" value="ECO:0007669"/>
    <property type="project" value="InterPro"/>
</dbReference>
<feature type="transmembrane region" description="Helical" evidence="6">
    <location>
        <begin position="94"/>
        <end position="115"/>
    </location>
</feature>
<keyword evidence="3 6" id="KW-0812">Transmembrane</keyword>
<evidence type="ECO:0000313" key="7">
    <source>
        <dbReference type="EMBL" id="PJE36622.1"/>
    </source>
</evidence>
<evidence type="ECO:0000256" key="1">
    <source>
        <dbReference type="ARBA" id="ARBA00004651"/>
    </source>
</evidence>
<dbReference type="Proteomes" id="UP000231553">
    <property type="component" value="Unassembled WGS sequence"/>
</dbReference>
<reference evidence="7 8" key="1">
    <citation type="journal article" date="2018" name="Int. J. Syst. Evol. Microbiol.">
        <title>Pseudooceanicola lipolyticus sp. nov., a marine alphaproteobacterium, reclassification of Oceanicola flagellatus as Pseudooceanicola flagellatus comb. nov. and emended description of the genus Pseudooceanicola.</title>
        <authorList>
            <person name="Huang M.-M."/>
            <person name="Guo L.-L."/>
            <person name="Wu Y.-H."/>
            <person name="Lai Q.-L."/>
            <person name="Shao Z.-Z."/>
            <person name="Wang C.-S."/>
            <person name="Wu M."/>
            <person name="Xu X.-W."/>
        </authorList>
    </citation>
    <scope>NUCLEOTIDE SEQUENCE [LARGE SCALE GENOMIC DNA]</scope>
    <source>
        <strain evidence="7 8">157</strain>
    </source>
</reference>
<accession>A0A2M8J1I2</accession>
<name>A0A2M8J1I2_9RHOB</name>
<evidence type="ECO:0000256" key="6">
    <source>
        <dbReference type="SAM" id="Phobius"/>
    </source>
</evidence>
<evidence type="ECO:0000313" key="8">
    <source>
        <dbReference type="Proteomes" id="UP000231553"/>
    </source>
</evidence>
<evidence type="ECO:0000256" key="5">
    <source>
        <dbReference type="ARBA" id="ARBA00023136"/>
    </source>
</evidence>
<sequence length="321" mass="34352">MSGRGGLTIAVMVLLAALPPVFYWTGNPFYLDLATRLVILAIAAVSLNLILGYGGLVSFGHAAYVGLGAYAVGIPAHHWLYGGLESLGLATVSGYVQFPLAIAVTALFALVTGLVCLRTKGVYFIMITMAFAQMIFYLIVSIEEYGGDDGLVIDTRSELGLLNLDNPLQLFGLAYVSLLVAMLLVRMIVNSRFGMVVQGAKNNPERMATMGFNTYAFRLVAYVISGAMAGYAGALLGNFTTFISPEMMDWSRSGELMFMVILGGAATTVGPVLGAIVFIVLEQALSTITIYWHLPFGLLLMGVVLFVRGGLAGMLSRNKDR</sequence>
<keyword evidence="4 6" id="KW-1133">Transmembrane helix</keyword>
<dbReference type="RefSeq" id="WP_100162583.1">
    <property type="nucleotide sequence ID" value="NZ_PGTB01000036.1"/>
</dbReference>
<comment type="subcellular location">
    <subcellularLocation>
        <location evidence="1">Cell membrane</location>
        <topology evidence="1">Multi-pass membrane protein</topology>
    </subcellularLocation>
</comment>
<dbReference type="Pfam" id="PF02653">
    <property type="entry name" value="BPD_transp_2"/>
    <property type="match status" value="1"/>
</dbReference>
<dbReference type="CDD" id="cd06581">
    <property type="entry name" value="TM_PBP1_LivM_like"/>
    <property type="match status" value="1"/>
</dbReference>
<feature type="transmembrane region" description="Helical" evidence="6">
    <location>
        <begin position="63"/>
        <end position="82"/>
    </location>
</feature>
<feature type="transmembrane region" description="Helical" evidence="6">
    <location>
        <begin position="37"/>
        <end position="56"/>
    </location>
</feature>
<feature type="transmembrane region" description="Helical" evidence="6">
    <location>
        <begin position="215"/>
        <end position="236"/>
    </location>
</feature>
<dbReference type="EMBL" id="PGTB01000036">
    <property type="protein sequence ID" value="PJE36622.1"/>
    <property type="molecule type" value="Genomic_DNA"/>
</dbReference>
<evidence type="ECO:0000256" key="4">
    <source>
        <dbReference type="ARBA" id="ARBA00022989"/>
    </source>
</evidence>
<dbReference type="PANTHER" id="PTHR30482:SF17">
    <property type="entry name" value="ABC TRANSPORTER ATP-BINDING PROTEIN"/>
    <property type="match status" value="1"/>
</dbReference>
<dbReference type="OrthoDB" id="9804361at2"/>
<proteinExistence type="predicted"/>
<keyword evidence="5 6" id="KW-0472">Membrane</keyword>
<dbReference type="InterPro" id="IPR001851">
    <property type="entry name" value="ABC_transp_permease"/>
</dbReference>
<feature type="transmembrane region" description="Helical" evidence="6">
    <location>
        <begin position="7"/>
        <end position="25"/>
    </location>
</feature>
<dbReference type="GO" id="GO:0005886">
    <property type="term" value="C:plasma membrane"/>
    <property type="evidence" value="ECO:0007669"/>
    <property type="project" value="UniProtKB-SubCell"/>
</dbReference>
<keyword evidence="8" id="KW-1185">Reference proteome</keyword>
<dbReference type="InterPro" id="IPR043428">
    <property type="entry name" value="LivM-like"/>
</dbReference>
<feature type="transmembrane region" description="Helical" evidence="6">
    <location>
        <begin position="256"/>
        <end position="281"/>
    </location>
</feature>
<evidence type="ECO:0000256" key="2">
    <source>
        <dbReference type="ARBA" id="ARBA00022475"/>
    </source>
</evidence>
<gene>
    <name evidence="7" type="ORF">CVM52_11205</name>
</gene>
<organism evidence="7 8">
    <name type="scientific">Pseudooceanicola lipolyticus</name>
    <dbReference type="NCBI Taxonomy" id="2029104"/>
    <lineage>
        <taxon>Bacteria</taxon>
        <taxon>Pseudomonadati</taxon>
        <taxon>Pseudomonadota</taxon>
        <taxon>Alphaproteobacteria</taxon>
        <taxon>Rhodobacterales</taxon>
        <taxon>Paracoccaceae</taxon>
        <taxon>Pseudooceanicola</taxon>
    </lineage>
</organism>
<protein>
    <submittedName>
        <fullName evidence="7">Branched-chain amino acid ABC transporter permease</fullName>
    </submittedName>
</protein>
<keyword evidence="2" id="KW-1003">Cell membrane</keyword>
<feature type="transmembrane region" description="Helical" evidence="6">
    <location>
        <begin position="290"/>
        <end position="311"/>
    </location>
</feature>
<evidence type="ECO:0000256" key="3">
    <source>
        <dbReference type="ARBA" id="ARBA00022692"/>
    </source>
</evidence>
<feature type="transmembrane region" description="Helical" evidence="6">
    <location>
        <begin position="122"/>
        <end position="142"/>
    </location>
</feature>